<protein>
    <submittedName>
        <fullName evidence="3">Uncharacterized protein</fullName>
    </submittedName>
</protein>
<keyword evidence="1" id="KW-0175">Coiled coil</keyword>
<dbReference type="EMBL" id="JAVEPI010000001">
    <property type="protein sequence ID" value="KAK1444253.1"/>
    <property type="molecule type" value="Genomic_DNA"/>
</dbReference>
<gene>
    <name evidence="3" type="ORF">BgAZ_101590</name>
</gene>
<dbReference type="Proteomes" id="UP001230268">
    <property type="component" value="Unassembled WGS sequence"/>
</dbReference>
<reference evidence="3" key="1">
    <citation type="submission" date="2023-08" db="EMBL/GenBank/DDBJ databases">
        <title>Draft sequence of the Babesia gibsoni genome.</title>
        <authorList>
            <person name="Yamagishi J.Y."/>
            <person name="Xuan X.X."/>
        </authorList>
    </citation>
    <scope>NUCLEOTIDE SEQUENCE</scope>
    <source>
        <strain evidence="3">Azabu</strain>
    </source>
</reference>
<evidence type="ECO:0000313" key="4">
    <source>
        <dbReference type="Proteomes" id="UP001230268"/>
    </source>
</evidence>
<keyword evidence="4" id="KW-1185">Reference proteome</keyword>
<feature type="region of interest" description="Disordered" evidence="2">
    <location>
        <begin position="538"/>
        <end position="567"/>
    </location>
</feature>
<sequence length="567" mass="66738">MMANYTYAAEPRSSLFDDDARSDGGRGRLFATNGRDSDSSLPPRSSQFKPSSVTFQDDVECVCGAKQYVQRLQNEIRRKYRQYDQDVIRVRQRLDDLKKREKRLLESERELALREEEMKSYKAYLQDKQLSISQLQQQNEVTQRALLQRLDECSSLEEECRRRLGEYENSLGDMGKKEALLNETSRTLAARKEEIERLEHKLLLETERLKDIRDQCTAARDQVAQEAKQHRRRVEEELDHVEAQKRKVAEMESNLLDEKAAFEEYMRGKKREIDLRLKEITEANDTSESIANDLKKREEMLNQELQRLQSEREDIRAAREKIKAEWDKVDEALDEIRTAKSEIKGIKRACTKQKRMLEEELDSQSRQPNLSHHEPQFLFPHSSNSTGNYREIKQAEVELQNRAKHVEIAADEVRAKHLELTEYADQLKQRELALKEGEHKLEQMQETLENREKELEDLQEELLNSRSRSLQNEAQLQEYREQMALLAIERNSLEGQKAQFEKQKLAKEAELNATRQRLERKEQELDAKLAKYRDLKDSQQLESKIESMRSTRRRVSNKGNKAISIPT</sequence>
<organism evidence="3 4">
    <name type="scientific">Babesia gibsoni</name>
    <dbReference type="NCBI Taxonomy" id="33632"/>
    <lineage>
        <taxon>Eukaryota</taxon>
        <taxon>Sar</taxon>
        <taxon>Alveolata</taxon>
        <taxon>Apicomplexa</taxon>
        <taxon>Aconoidasida</taxon>
        <taxon>Piroplasmida</taxon>
        <taxon>Babesiidae</taxon>
        <taxon>Babesia</taxon>
    </lineage>
</organism>
<evidence type="ECO:0000256" key="2">
    <source>
        <dbReference type="SAM" id="MobiDB-lite"/>
    </source>
</evidence>
<feature type="region of interest" description="Disordered" evidence="2">
    <location>
        <begin position="357"/>
        <end position="387"/>
    </location>
</feature>
<feature type="compositionally biased region" description="Basic and acidic residues" evidence="2">
    <location>
        <begin position="538"/>
        <end position="549"/>
    </location>
</feature>
<feature type="region of interest" description="Disordered" evidence="2">
    <location>
        <begin position="1"/>
        <end position="51"/>
    </location>
</feature>
<evidence type="ECO:0000256" key="1">
    <source>
        <dbReference type="SAM" id="Coils"/>
    </source>
</evidence>
<dbReference type="AlphaFoldDB" id="A0AAD8UUW0"/>
<name>A0AAD8UUW0_BABGI</name>
<accession>A0AAD8UUW0</accession>
<proteinExistence type="predicted"/>
<comment type="caution">
    <text evidence="3">The sequence shown here is derived from an EMBL/GenBank/DDBJ whole genome shotgun (WGS) entry which is preliminary data.</text>
</comment>
<feature type="coiled-coil region" evidence="1">
    <location>
        <begin position="80"/>
        <end position="145"/>
    </location>
</feature>
<evidence type="ECO:0000313" key="3">
    <source>
        <dbReference type="EMBL" id="KAK1444253.1"/>
    </source>
</evidence>